<gene>
    <name evidence="6" type="ORF">FPZ11_10940</name>
</gene>
<dbReference type="EMBL" id="CP042305">
    <property type="protein sequence ID" value="QDZ15205.1"/>
    <property type="molecule type" value="Genomic_DNA"/>
</dbReference>
<feature type="transmembrane region" description="Helical" evidence="5">
    <location>
        <begin position="154"/>
        <end position="180"/>
    </location>
</feature>
<evidence type="ECO:0000256" key="5">
    <source>
        <dbReference type="SAM" id="Phobius"/>
    </source>
</evidence>
<evidence type="ECO:0000256" key="4">
    <source>
        <dbReference type="ARBA" id="ARBA00023136"/>
    </source>
</evidence>
<keyword evidence="2 5" id="KW-0812">Transmembrane</keyword>
<evidence type="ECO:0000256" key="2">
    <source>
        <dbReference type="ARBA" id="ARBA00022692"/>
    </source>
</evidence>
<dbReference type="PANTHER" id="PTHR42718">
    <property type="entry name" value="MAJOR FACILITATOR SUPERFAMILY MULTIDRUG TRANSPORTER MFSC"/>
    <property type="match status" value="1"/>
</dbReference>
<reference evidence="6 7" key="1">
    <citation type="submission" date="2019-07" db="EMBL/GenBank/DDBJ databases">
        <title>Full genome sequence of Humibacter sp. WJ7-1.</title>
        <authorList>
            <person name="Im W.-T."/>
        </authorList>
    </citation>
    <scope>NUCLEOTIDE SEQUENCE [LARGE SCALE GENOMIC DNA]</scope>
    <source>
        <strain evidence="6 7">WJ7-1</strain>
    </source>
</reference>
<dbReference type="InterPro" id="IPR036259">
    <property type="entry name" value="MFS_trans_sf"/>
</dbReference>
<dbReference type="KEGG" id="huw:FPZ11_10940"/>
<dbReference type="RefSeq" id="WP_146320850.1">
    <property type="nucleotide sequence ID" value="NZ_CP042305.1"/>
</dbReference>
<proteinExistence type="predicted"/>
<feature type="transmembrane region" description="Helical" evidence="5">
    <location>
        <begin position="20"/>
        <end position="40"/>
    </location>
</feature>
<sequence length="265" mass="27479">MTAAIVALVLPLVEGRDSGWAPWIWVCFALVPILVAAFFAQQRRLESRGGEPLFPQLLLRTPAFRWGLMWQLVFWCGQASFYVVLTMYLQLGRNLTALESGTVFLGLAIPYFVAVALVPRLVARLGRLVLVLGSVANLLGFAALAIVASTGASVGWVLVGLVFCGAAQGLSIPPSTSLVLGTANAEDAGVVSGALSTMQQVGGSLGVAIVGTVFFGALGSTAAPRGSNVADAFAASLEPLAIVAAAAIVLTFLLPRGGRARGEVR</sequence>
<dbReference type="AlphaFoldDB" id="A0A5B8M5X6"/>
<feature type="transmembrane region" description="Helical" evidence="5">
    <location>
        <begin position="129"/>
        <end position="148"/>
    </location>
</feature>
<keyword evidence="7" id="KW-1185">Reference proteome</keyword>
<dbReference type="OrthoDB" id="9781469at2"/>
<evidence type="ECO:0000256" key="1">
    <source>
        <dbReference type="ARBA" id="ARBA00004141"/>
    </source>
</evidence>
<keyword evidence="4 5" id="KW-0472">Membrane</keyword>
<keyword evidence="3 5" id="KW-1133">Transmembrane helix</keyword>
<evidence type="ECO:0000313" key="7">
    <source>
        <dbReference type="Proteomes" id="UP000320216"/>
    </source>
</evidence>
<feature type="transmembrane region" description="Helical" evidence="5">
    <location>
        <begin position="103"/>
        <end position="122"/>
    </location>
</feature>
<feature type="transmembrane region" description="Helical" evidence="5">
    <location>
        <begin position="201"/>
        <end position="220"/>
    </location>
</feature>
<organism evidence="6 7">
    <name type="scientific">Humibacter ginsenosidimutans</name>
    <dbReference type="NCBI Taxonomy" id="2599293"/>
    <lineage>
        <taxon>Bacteria</taxon>
        <taxon>Bacillati</taxon>
        <taxon>Actinomycetota</taxon>
        <taxon>Actinomycetes</taxon>
        <taxon>Micrococcales</taxon>
        <taxon>Microbacteriaceae</taxon>
        <taxon>Humibacter</taxon>
    </lineage>
</organism>
<accession>A0A5B8M5X6</accession>
<evidence type="ECO:0000256" key="3">
    <source>
        <dbReference type="ARBA" id="ARBA00022989"/>
    </source>
</evidence>
<dbReference type="Gene3D" id="1.20.1250.20">
    <property type="entry name" value="MFS general substrate transporter like domains"/>
    <property type="match status" value="1"/>
</dbReference>
<dbReference type="GO" id="GO:0016020">
    <property type="term" value="C:membrane"/>
    <property type="evidence" value="ECO:0007669"/>
    <property type="project" value="UniProtKB-SubCell"/>
</dbReference>
<dbReference type="PANTHER" id="PTHR42718:SF39">
    <property type="entry name" value="ACTINORHODIN TRANSPORTER-RELATED"/>
    <property type="match status" value="1"/>
</dbReference>
<comment type="subcellular location">
    <subcellularLocation>
        <location evidence="1">Membrane</location>
        <topology evidence="1">Multi-pass membrane protein</topology>
    </subcellularLocation>
</comment>
<dbReference type="GO" id="GO:0022857">
    <property type="term" value="F:transmembrane transporter activity"/>
    <property type="evidence" value="ECO:0007669"/>
    <property type="project" value="InterPro"/>
</dbReference>
<dbReference type="InterPro" id="IPR011701">
    <property type="entry name" value="MFS"/>
</dbReference>
<dbReference type="Pfam" id="PF07690">
    <property type="entry name" value="MFS_1"/>
    <property type="match status" value="1"/>
</dbReference>
<feature type="transmembrane region" description="Helical" evidence="5">
    <location>
        <begin position="232"/>
        <end position="255"/>
    </location>
</feature>
<name>A0A5B8M5X6_9MICO</name>
<evidence type="ECO:0000313" key="6">
    <source>
        <dbReference type="EMBL" id="QDZ15205.1"/>
    </source>
</evidence>
<dbReference type="Proteomes" id="UP000320216">
    <property type="component" value="Chromosome"/>
</dbReference>
<dbReference type="SUPFAM" id="SSF103473">
    <property type="entry name" value="MFS general substrate transporter"/>
    <property type="match status" value="1"/>
</dbReference>
<feature type="transmembrane region" description="Helical" evidence="5">
    <location>
        <begin position="68"/>
        <end position="91"/>
    </location>
</feature>
<protein>
    <submittedName>
        <fullName evidence="6">MFS transporter</fullName>
    </submittedName>
</protein>